<keyword evidence="11" id="KW-0012">Acyltransferase</keyword>
<comment type="catalytic activity">
    <reaction evidence="5 9">
        <text>oxaloacetate + acetyl-CoA + H2O = citrate + CoA + H(+)</text>
        <dbReference type="Rhea" id="RHEA:16845"/>
        <dbReference type="ChEBI" id="CHEBI:15377"/>
        <dbReference type="ChEBI" id="CHEBI:15378"/>
        <dbReference type="ChEBI" id="CHEBI:16452"/>
        <dbReference type="ChEBI" id="CHEBI:16947"/>
        <dbReference type="ChEBI" id="CHEBI:57287"/>
        <dbReference type="ChEBI" id="CHEBI:57288"/>
        <dbReference type="EC" id="2.3.3.16"/>
    </reaction>
</comment>
<keyword evidence="12" id="KW-1185">Reference proteome</keyword>
<dbReference type="CDD" id="cd06114">
    <property type="entry name" value="EcCS_like"/>
    <property type="match status" value="1"/>
</dbReference>
<accession>A0A501PS23</accession>
<evidence type="ECO:0000256" key="2">
    <source>
        <dbReference type="ARBA" id="ARBA00010566"/>
    </source>
</evidence>
<evidence type="ECO:0000256" key="6">
    <source>
        <dbReference type="NCBIfam" id="TIGR01798"/>
    </source>
</evidence>
<protein>
    <recommendedName>
        <fullName evidence="6 7">Citrate synthase</fullName>
    </recommendedName>
</protein>
<evidence type="ECO:0000256" key="9">
    <source>
        <dbReference type="RuleBase" id="RU003370"/>
    </source>
</evidence>
<dbReference type="PANTHER" id="PTHR42871">
    <property type="entry name" value="CITRATE SYNTHASE"/>
    <property type="match status" value="1"/>
</dbReference>
<dbReference type="GO" id="GO:0006099">
    <property type="term" value="P:tricarboxylic acid cycle"/>
    <property type="evidence" value="ECO:0007669"/>
    <property type="project" value="UniProtKB-UniRule"/>
</dbReference>
<evidence type="ECO:0000256" key="1">
    <source>
        <dbReference type="ARBA" id="ARBA00004751"/>
    </source>
</evidence>
<dbReference type="InterPro" id="IPR002020">
    <property type="entry name" value="Citrate_synthase"/>
</dbReference>
<keyword evidence="4 7" id="KW-0808">Transferase</keyword>
<dbReference type="InterPro" id="IPR010953">
    <property type="entry name" value="Citrate_synthase_typ-I"/>
</dbReference>
<comment type="similarity">
    <text evidence="2 7 10">Belongs to the citrate synthase family.</text>
</comment>
<evidence type="ECO:0000256" key="5">
    <source>
        <dbReference type="ARBA" id="ARBA00049288"/>
    </source>
</evidence>
<dbReference type="InterPro" id="IPR019810">
    <property type="entry name" value="Citrate_synthase_AS"/>
</dbReference>
<dbReference type="InterPro" id="IPR016142">
    <property type="entry name" value="Citrate_synth-like_lrg_a-sub"/>
</dbReference>
<feature type="active site" evidence="8">
    <location>
        <position position="373"/>
    </location>
</feature>
<evidence type="ECO:0000313" key="12">
    <source>
        <dbReference type="Proteomes" id="UP000319148"/>
    </source>
</evidence>
<dbReference type="Pfam" id="PF00285">
    <property type="entry name" value="Citrate_synt"/>
    <property type="match status" value="1"/>
</dbReference>
<dbReference type="NCBIfam" id="TIGR01798">
    <property type="entry name" value="cit_synth_I"/>
    <property type="match status" value="1"/>
</dbReference>
<gene>
    <name evidence="11" type="primary">gltA</name>
    <name evidence="11" type="ORF">FIV46_02225</name>
</gene>
<dbReference type="FunFam" id="1.10.230.10:FF:000002">
    <property type="entry name" value="Citrate synthase"/>
    <property type="match status" value="1"/>
</dbReference>
<dbReference type="UniPathway" id="UPA00223">
    <property type="reaction ID" value="UER00717"/>
</dbReference>
<dbReference type="GO" id="GO:0036440">
    <property type="term" value="F:citrate synthase activity"/>
    <property type="evidence" value="ECO:0007669"/>
    <property type="project" value="UniProtKB-EC"/>
</dbReference>
<dbReference type="PANTHER" id="PTHR42871:SF1">
    <property type="entry name" value="CITRATE SYNTHASE"/>
    <property type="match status" value="1"/>
</dbReference>
<proteinExistence type="inferred from homology"/>
<dbReference type="Gene3D" id="2.20.28.60">
    <property type="match status" value="1"/>
</dbReference>
<dbReference type="GO" id="GO:0005737">
    <property type="term" value="C:cytoplasm"/>
    <property type="evidence" value="ECO:0007669"/>
    <property type="project" value="InterPro"/>
</dbReference>
<comment type="pathway">
    <text evidence="1 9">Carbohydrate metabolism; tricarboxylic acid cycle; isocitrate from oxaloacetate: step 1/2.</text>
</comment>
<dbReference type="Proteomes" id="UP000319148">
    <property type="component" value="Unassembled WGS sequence"/>
</dbReference>
<dbReference type="PIRSF" id="PIRSF001369">
    <property type="entry name" value="Citrate_synth"/>
    <property type="match status" value="1"/>
</dbReference>
<evidence type="ECO:0000256" key="3">
    <source>
        <dbReference type="ARBA" id="ARBA00022532"/>
    </source>
</evidence>
<dbReference type="SUPFAM" id="SSF48256">
    <property type="entry name" value="Citrate synthase"/>
    <property type="match status" value="1"/>
</dbReference>
<reference evidence="12" key="1">
    <citation type="submission" date="2019-06" db="EMBL/GenBank/DDBJ databases">
        <title>The complete genome of Emcibacter congregatus ZYLT.</title>
        <authorList>
            <person name="Zhao Z."/>
        </authorList>
    </citation>
    <scope>NUCLEOTIDE SEQUENCE [LARGE SCALE GENOMIC DNA]</scope>
    <source>
        <strain evidence="12">MCCC 1A06723</strain>
    </source>
</reference>
<comment type="caution">
    <text evidence="11">The sequence shown here is derived from an EMBL/GenBank/DDBJ whole genome shotgun (WGS) entry which is preliminary data.</text>
</comment>
<dbReference type="InterPro" id="IPR036969">
    <property type="entry name" value="Citrate_synthase_sf"/>
</dbReference>
<name>A0A501PS23_9PROT</name>
<dbReference type="NCBIfam" id="NF004126">
    <property type="entry name" value="PRK05614.1"/>
    <property type="match status" value="1"/>
</dbReference>
<organism evidence="11 12">
    <name type="scientific">Emcibacter nanhaiensis</name>
    <dbReference type="NCBI Taxonomy" id="1505037"/>
    <lineage>
        <taxon>Bacteria</taxon>
        <taxon>Pseudomonadati</taxon>
        <taxon>Pseudomonadota</taxon>
        <taxon>Alphaproteobacteria</taxon>
        <taxon>Emcibacterales</taxon>
        <taxon>Emcibacteraceae</taxon>
        <taxon>Emcibacter</taxon>
    </lineage>
</organism>
<dbReference type="PROSITE" id="PS00480">
    <property type="entry name" value="CITRATE_SYNTHASE"/>
    <property type="match status" value="1"/>
</dbReference>
<dbReference type="PRINTS" id="PR00143">
    <property type="entry name" value="CITRTSNTHASE"/>
</dbReference>
<dbReference type="RefSeq" id="WP_139938167.1">
    <property type="nucleotide sequence ID" value="NZ_JBHSYP010000022.1"/>
</dbReference>
<sequence>MANKFEKKVSGQTAKLTIGDKTAELPIFQGSVGPDVIDIRTLYRDTGMFTYDPGFTSTASCESSITYIDGDEGVLLYRGYPIDELADNADFMEVAYLLLNGELPNKEEKDKFTHDITYHTMIHEQMVKFFSGFRRDAHPMAVMVGVVGAMSAFYHDSTDISDPVQRKVASYRLIAKMPTIAAMSYKYSIGQPFVYPRNDLSYAENFLYMTFGVPNCEPYKVSPVLAKAMDKIFTLHADHEQNASTSTVRLAGSSGANPFACIAAGIASLWGPAHGGANEACLNMLNEIGHVDNIPEFIKRAKDKNDPFRLMGFGHRVYKNYDPRAKVMQETAHQVLSELGINDDPLLDVARELERIALEDEYFVEKKLYPNVDFYSGIILKAMGFPTEMFTVLFALARTVGWIAQWGEMIEDPTQKIGRPRQLFTGSPKRSFVKVEDR</sequence>
<feature type="active site" evidence="8">
    <location>
        <position position="315"/>
    </location>
</feature>
<evidence type="ECO:0000256" key="8">
    <source>
        <dbReference type="PIRSR" id="PIRSR001369-1"/>
    </source>
</evidence>
<dbReference type="Gene3D" id="1.10.580.10">
    <property type="entry name" value="Citrate Synthase, domain 1"/>
    <property type="match status" value="1"/>
</dbReference>
<dbReference type="Gene3D" id="1.10.230.10">
    <property type="entry name" value="Cytochrome P450-Terp, domain 2"/>
    <property type="match status" value="1"/>
</dbReference>
<evidence type="ECO:0000256" key="10">
    <source>
        <dbReference type="RuleBase" id="RU003406"/>
    </source>
</evidence>
<keyword evidence="3 9" id="KW-0816">Tricarboxylic acid cycle</keyword>
<evidence type="ECO:0000313" key="11">
    <source>
        <dbReference type="EMBL" id="TPD62917.1"/>
    </source>
</evidence>
<dbReference type="OrthoDB" id="9800864at2"/>
<evidence type="ECO:0000256" key="4">
    <source>
        <dbReference type="ARBA" id="ARBA00022679"/>
    </source>
</evidence>
<dbReference type="InterPro" id="IPR024176">
    <property type="entry name" value="Citrate_synthase_bac-typ"/>
</dbReference>
<dbReference type="InterPro" id="IPR016143">
    <property type="entry name" value="Citrate_synth-like_sm_a-sub"/>
</dbReference>
<dbReference type="AlphaFoldDB" id="A0A501PS23"/>
<evidence type="ECO:0000256" key="7">
    <source>
        <dbReference type="PIRNR" id="PIRNR001369"/>
    </source>
</evidence>
<dbReference type="EMBL" id="VFIY01000004">
    <property type="protein sequence ID" value="TPD62917.1"/>
    <property type="molecule type" value="Genomic_DNA"/>
</dbReference>